<feature type="transmembrane region" description="Helical" evidence="1">
    <location>
        <begin position="59"/>
        <end position="88"/>
    </location>
</feature>
<evidence type="ECO:0000313" key="2">
    <source>
        <dbReference type="EMBL" id="SOH94585.1"/>
    </source>
</evidence>
<feature type="transmembrane region" description="Helical" evidence="1">
    <location>
        <begin position="109"/>
        <end position="128"/>
    </location>
</feature>
<dbReference type="EMBL" id="OCTN01000005">
    <property type="protein sequence ID" value="SOH94585.1"/>
    <property type="molecule type" value="Genomic_DNA"/>
</dbReference>
<keyword evidence="1" id="KW-0472">Membrane</keyword>
<dbReference type="Proteomes" id="UP000220034">
    <property type="component" value="Unassembled WGS sequence"/>
</dbReference>
<accession>A0A2C9CTX4</accession>
<gene>
    <name evidence="2" type="ORF">SAMN06273572_1054</name>
</gene>
<dbReference type="OrthoDB" id="2955631at2"/>
<dbReference type="AlphaFoldDB" id="A0A2C9CTX4"/>
<feature type="transmembrane region" description="Helical" evidence="1">
    <location>
        <begin position="148"/>
        <end position="167"/>
    </location>
</feature>
<name>A0A2C9CTX4_9RHOB</name>
<keyword evidence="1" id="KW-1133">Transmembrane helix</keyword>
<dbReference type="InterPro" id="IPR018723">
    <property type="entry name" value="DUF2254_membrane"/>
</dbReference>
<sequence length="425" mass="46109">MPPTALIAKILQDVRASYWFIPSVLVLFAILLSTLMQVLDRSGLAQILPTSLRDTQASGARVVLSVIAQSVIGVAGVMFSMTLVAVSFASSNFGPRLIGNFMRDRANQISLGILIATFVYTVLILRAVQDPSAEGAEMTVDLFVPHLAIAVAIVLALLCVCTMIFFIHHIPEAINLGNITAALGDRLVIAIRNSVQVIEDQTQDMPDGLPQQLLTAGGAGYMRTINTAQLARLADGHGWWVEVLAMPGAFLDAEMPVMCLHGGDALQDDLAQQLRGCFALGRERSEDQNMMFIVEQLSEVIARALSPGINDPFTAMNCMNWLHVALRLALTQPPGQRANVHARVRVPTITFTHILQVGHATSRPYLATDLNVTRHVIGLLHELAERAPEGPRREAIMGEKAELVEMALAVQIDPVAQRMIRQAAG</sequence>
<feature type="transmembrane region" description="Helical" evidence="1">
    <location>
        <begin position="18"/>
        <end position="39"/>
    </location>
</feature>
<reference evidence="3" key="1">
    <citation type="submission" date="2017-09" db="EMBL/GenBank/DDBJ databases">
        <authorList>
            <person name="Varghese N."/>
            <person name="Submissions S."/>
        </authorList>
    </citation>
    <scope>NUCLEOTIDE SEQUENCE [LARGE SCALE GENOMIC DNA]</scope>
    <source>
        <strain evidence="3">C7</strain>
    </source>
</reference>
<dbReference type="Pfam" id="PF10011">
    <property type="entry name" value="DUF2254"/>
    <property type="match status" value="1"/>
</dbReference>
<protein>
    <submittedName>
        <fullName evidence="2">Uncharacterized membrane protein</fullName>
    </submittedName>
</protein>
<keyword evidence="1" id="KW-0812">Transmembrane</keyword>
<proteinExistence type="predicted"/>
<organism evidence="2 3">
    <name type="scientific">Pontivivens marinum</name>
    <dbReference type="NCBI Taxonomy" id="1690039"/>
    <lineage>
        <taxon>Bacteria</taxon>
        <taxon>Pseudomonadati</taxon>
        <taxon>Pseudomonadota</taxon>
        <taxon>Alphaproteobacteria</taxon>
        <taxon>Rhodobacterales</taxon>
        <taxon>Paracoccaceae</taxon>
        <taxon>Pontivivens</taxon>
    </lineage>
</organism>
<evidence type="ECO:0000256" key="1">
    <source>
        <dbReference type="SAM" id="Phobius"/>
    </source>
</evidence>
<dbReference type="RefSeq" id="WP_097930349.1">
    <property type="nucleotide sequence ID" value="NZ_OCTN01000005.1"/>
</dbReference>
<keyword evidence="3" id="KW-1185">Reference proteome</keyword>
<evidence type="ECO:0000313" key="3">
    <source>
        <dbReference type="Proteomes" id="UP000220034"/>
    </source>
</evidence>